<keyword evidence="4" id="KW-1185">Reference proteome</keyword>
<gene>
    <name evidence="1" type="ORF">PR001_g23931</name>
    <name evidence="2" type="ORF">PR003_g30981</name>
</gene>
<reference evidence="2 4" key="1">
    <citation type="submission" date="2018-08" db="EMBL/GenBank/DDBJ databases">
        <title>Genomic investigation of the strawberry pathogen Phytophthora fragariae indicates pathogenicity is determined by transcriptional variation in three key races.</title>
        <authorList>
            <person name="Adams T.M."/>
            <person name="Armitage A.D."/>
            <person name="Sobczyk M.K."/>
            <person name="Bates H.J."/>
            <person name="Dunwell J.M."/>
            <person name="Nellist C.F."/>
            <person name="Harrison R.J."/>
        </authorList>
    </citation>
    <scope>NUCLEOTIDE SEQUENCE [LARGE SCALE GENOMIC DNA]</scope>
    <source>
        <strain evidence="1 3">SCRP249</strain>
        <strain evidence="2 4">SCRP333</strain>
    </source>
</reference>
<evidence type="ECO:0000313" key="4">
    <source>
        <dbReference type="Proteomes" id="UP000434957"/>
    </source>
</evidence>
<dbReference type="PANTHER" id="PTHR48420:SF1">
    <property type="entry name" value="NON-HAEM DIOXYGENASE N-TERMINAL DOMAIN-CONTAINING PROTEIN"/>
    <property type="match status" value="1"/>
</dbReference>
<dbReference type="PANTHER" id="PTHR48420">
    <property type="entry name" value="NON-HAEM DIOXYGENASE N-TERMINAL DOMAIN-CONTAINING PROTEIN"/>
    <property type="match status" value="1"/>
</dbReference>
<evidence type="ECO:0000313" key="2">
    <source>
        <dbReference type="EMBL" id="KAE9269975.1"/>
    </source>
</evidence>
<protein>
    <submittedName>
        <fullName evidence="2">Uncharacterized protein</fullName>
    </submittedName>
</protein>
<accession>A0A6A4B8S4</accession>
<sequence length="122" mass="13358">MKVQFIVNSEMLVAHPCVKLVESKCPGYGKDKLRRIFSTGKCSKGRYFTLSGEQVAAKNEATSLEDSFAWCGWHNDHGALTGLVQATLTDTAGATVPYRYPDAQAGLPGQQLQPHICDDEVR</sequence>
<dbReference type="EMBL" id="QXFT01006138">
    <property type="protein sequence ID" value="KAE9269975.1"/>
    <property type="molecule type" value="Genomic_DNA"/>
</dbReference>
<comment type="caution">
    <text evidence="2">The sequence shown here is derived from an EMBL/GenBank/DDBJ whole genome shotgun (WGS) entry which is preliminary data.</text>
</comment>
<dbReference type="EMBL" id="QXFV01002932">
    <property type="protein sequence ID" value="KAE8981668.1"/>
    <property type="molecule type" value="Genomic_DNA"/>
</dbReference>
<name>A0A6A4B8S4_9STRA</name>
<dbReference type="AlphaFoldDB" id="A0A6A4B8S4"/>
<dbReference type="Proteomes" id="UP000429607">
    <property type="component" value="Unassembled WGS sequence"/>
</dbReference>
<dbReference type="Proteomes" id="UP000434957">
    <property type="component" value="Unassembled WGS sequence"/>
</dbReference>
<evidence type="ECO:0000313" key="3">
    <source>
        <dbReference type="Proteomes" id="UP000429607"/>
    </source>
</evidence>
<evidence type="ECO:0000313" key="1">
    <source>
        <dbReference type="EMBL" id="KAE8981668.1"/>
    </source>
</evidence>
<organism evidence="2 4">
    <name type="scientific">Phytophthora rubi</name>
    <dbReference type="NCBI Taxonomy" id="129364"/>
    <lineage>
        <taxon>Eukaryota</taxon>
        <taxon>Sar</taxon>
        <taxon>Stramenopiles</taxon>
        <taxon>Oomycota</taxon>
        <taxon>Peronosporomycetes</taxon>
        <taxon>Peronosporales</taxon>
        <taxon>Peronosporaceae</taxon>
        <taxon>Phytophthora</taxon>
    </lineage>
</organism>
<proteinExistence type="predicted"/>